<sequence>MNLGSARAAKPLQITGYILLATAFLVRGWIPVLLLVIIALLVERRKTAAGEER</sequence>
<gene>
    <name evidence="2" type="ORF">SAMN05216296_2854</name>
</gene>
<dbReference type="STRING" id="364197.SAMN05216296_2854"/>
<evidence type="ECO:0000313" key="3">
    <source>
        <dbReference type="Proteomes" id="UP000243232"/>
    </source>
</evidence>
<evidence type="ECO:0000313" key="2">
    <source>
        <dbReference type="EMBL" id="SDU28580.1"/>
    </source>
</evidence>
<keyword evidence="3" id="KW-1185">Reference proteome</keyword>
<evidence type="ECO:0000256" key="1">
    <source>
        <dbReference type="SAM" id="Phobius"/>
    </source>
</evidence>
<keyword evidence="1" id="KW-1133">Transmembrane helix</keyword>
<protein>
    <submittedName>
        <fullName evidence="2">Uncharacterized protein</fullName>
    </submittedName>
</protein>
<keyword evidence="1" id="KW-0812">Transmembrane</keyword>
<dbReference type="AlphaFoldDB" id="A0A1H2H9P7"/>
<feature type="transmembrane region" description="Helical" evidence="1">
    <location>
        <begin position="17"/>
        <end position="42"/>
    </location>
</feature>
<accession>A0A1H2H9P7</accession>
<name>A0A1H2H9P7_9PSED</name>
<dbReference type="EMBL" id="LT629785">
    <property type="protein sequence ID" value="SDU28580.1"/>
    <property type="molecule type" value="Genomic_DNA"/>
</dbReference>
<organism evidence="2 3">
    <name type="scientific">Pseudomonas pohangensis</name>
    <dbReference type="NCBI Taxonomy" id="364197"/>
    <lineage>
        <taxon>Bacteria</taxon>
        <taxon>Pseudomonadati</taxon>
        <taxon>Pseudomonadota</taxon>
        <taxon>Gammaproteobacteria</taxon>
        <taxon>Pseudomonadales</taxon>
        <taxon>Pseudomonadaceae</taxon>
        <taxon>Pseudomonas</taxon>
    </lineage>
</organism>
<keyword evidence="1" id="KW-0472">Membrane</keyword>
<dbReference type="Proteomes" id="UP000243232">
    <property type="component" value="Chromosome I"/>
</dbReference>
<dbReference type="RefSeq" id="WP_157718881.1">
    <property type="nucleotide sequence ID" value="NZ_LT629785.1"/>
</dbReference>
<proteinExistence type="predicted"/>
<reference evidence="3" key="1">
    <citation type="submission" date="2016-10" db="EMBL/GenBank/DDBJ databases">
        <authorList>
            <person name="Varghese N."/>
            <person name="Submissions S."/>
        </authorList>
    </citation>
    <scope>NUCLEOTIDE SEQUENCE [LARGE SCALE GENOMIC DNA]</scope>
    <source>
        <strain evidence="3">DSM 17875</strain>
    </source>
</reference>